<dbReference type="PRINTS" id="PR00455">
    <property type="entry name" value="HTHTETR"/>
</dbReference>
<keyword evidence="7" id="KW-1185">Reference proteome</keyword>
<feature type="domain" description="HTH tetR-type" evidence="5">
    <location>
        <begin position="2"/>
        <end position="62"/>
    </location>
</feature>
<proteinExistence type="predicted"/>
<dbReference type="PANTHER" id="PTHR30055:SF234">
    <property type="entry name" value="HTH-TYPE TRANSCRIPTIONAL REGULATOR BETI"/>
    <property type="match status" value="1"/>
</dbReference>
<protein>
    <submittedName>
        <fullName evidence="6">Helix-turn-helix domain-containing protein</fullName>
    </submittedName>
</protein>
<evidence type="ECO:0000256" key="2">
    <source>
        <dbReference type="ARBA" id="ARBA00023125"/>
    </source>
</evidence>
<dbReference type="PANTHER" id="PTHR30055">
    <property type="entry name" value="HTH-TYPE TRANSCRIPTIONAL REGULATOR RUTR"/>
    <property type="match status" value="1"/>
</dbReference>
<evidence type="ECO:0000256" key="3">
    <source>
        <dbReference type="ARBA" id="ARBA00023163"/>
    </source>
</evidence>
<evidence type="ECO:0000256" key="4">
    <source>
        <dbReference type="PROSITE-ProRule" id="PRU00335"/>
    </source>
</evidence>
<name>A0ABY8Q098_9ACTN</name>
<keyword evidence="1" id="KW-0805">Transcription regulation</keyword>
<dbReference type="RefSeq" id="WP_281145790.1">
    <property type="nucleotide sequence ID" value="NZ_CP123967.1"/>
</dbReference>
<feature type="DNA-binding region" description="H-T-H motif" evidence="4">
    <location>
        <begin position="25"/>
        <end position="44"/>
    </location>
</feature>
<gene>
    <name evidence="6" type="ORF">QH948_05125</name>
</gene>
<dbReference type="Gene3D" id="1.10.357.10">
    <property type="entry name" value="Tetracycline Repressor, domain 2"/>
    <property type="match status" value="1"/>
</dbReference>
<reference evidence="6 7" key="1">
    <citation type="journal article" date="2008" name="Int. J. Syst. Evol. Microbiol.">
        <title>Tessaracoccus flavescens sp. nov., isolated from marine sediment.</title>
        <authorList>
            <person name="Lee D.W."/>
            <person name="Lee S.D."/>
        </authorList>
    </citation>
    <scope>NUCLEOTIDE SEQUENCE [LARGE SCALE GENOMIC DNA]</scope>
    <source>
        <strain evidence="6 7">T21</strain>
    </source>
</reference>
<keyword evidence="3" id="KW-0804">Transcription</keyword>
<evidence type="ECO:0000313" key="7">
    <source>
        <dbReference type="Proteomes" id="UP001244136"/>
    </source>
</evidence>
<evidence type="ECO:0000259" key="5">
    <source>
        <dbReference type="PROSITE" id="PS50977"/>
    </source>
</evidence>
<dbReference type="Proteomes" id="UP001244136">
    <property type="component" value="Chromosome"/>
</dbReference>
<dbReference type="InterPro" id="IPR009057">
    <property type="entry name" value="Homeodomain-like_sf"/>
</dbReference>
<accession>A0ABY8Q098</accession>
<dbReference type="Pfam" id="PF00440">
    <property type="entry name" value="TetR_N"/>
    <property type="match status" value="1"/>
</dbReference>
<dbReference type="InterPro" id="IPR050109">
    <property type="entry name" value="HTH-type_TetR-like_transc_reg"/>
</dbReference>
<dbReference type="InterPro" id="IPR001647">
    <property type="entry name" value="HTH_TetR"/>
</dbReference>
<dbReference type="PROSITE" id="PS50977">
    <property type="entry name" value="HTH_TETR_2"/>
    <property type="match status" value="1"/>
</dbReference>
<dbReference type="SUPFAM" id="SSF46689">
    <property type="entry name" value="Homeodomain-like"/>
    <property type="match status" value="1"/>
</dbReference>
<organism evidence="6 7">
    <name type="scientific">Tessaracoccus lacteus</name>
    <dbReference type="NCBI Taxonomy" id="3041766"/>
    <lineage>
        <taxon>Bacteria</taxon>
        <taxon>Bacillati</taxon>
        <taxon>Actinomycetota</taxon>
        <taxon>Actinomycetes</taxon>
        <taxon>Propionibacteriales</taxon>
        <taxon>Propionibacteriaceae</taxon>
        <taxon>Tessaracoccus</taxon>
    </lineage>
</organism>
<dbReference type="EMBL" id="CP123967">
    <property type="protein sequence ID" value="WGT48140.1"/>
    <property type="molecule type" value="Genomic_DNA"/>
</dbReference>
<evidence type="ECO:0000313" key="6">
    <source>
        <dbReference type="EMBL" id="WGT48140.1"/>
    </source>
</evidence>
<evidence type="ECO:0000256" key="1">
    <source>
        <dbReference type="ARBA" id="ARBA00023015"/>
    </source>
</evidence>
<keyword evidence="2 4" id="KW-0238">DNA-binding</keyword>
<sequence>MDAKRARIFAAAHDLLQTHGYADMTTQQVSDRADVAAGTLFRYAATKADLLLMVYNERFREAITEGRRAAAGLSDPIEAVFALVMPVLKGSAEQLDTAILYQRELLFGHEKMLHRQTGLQLVADLEDGVASALLAASQADGPQARLLAERAARLIFACLHLALAQPSTGAHPDRAAATELHAQVAIMVDGFLVGLNKASSGESTLSATSHL</sequence>